<dbReference type="InterPro" id="IPR050232">
    <property type="entry name" value="FBL13/AtMIF1-like"/>
</dbReference>
<dbReference type="Pfam" id="PF08387">
    <property type="entry name" value="FBD"/>
    <property type="match status" value="1"/>
</dbReference>
<dbReference type="PANTHER" id="PTHR31900">
    <property type="entry name" value="F-BOX/RNI SUPERFAMILY PROTEIN-RELATED"/>
    <property type="match status" value="1"/>
</dbReference>
<sequence>MEMVPKSQTPPPRQPPESSSSSNNASWVAYGYPVTYTIPTDAAVLPARTGGRRTSAASASRYSVSTNRLPLGSECTFGYKMCSGIMSLILIAFLFFLFGSMMNAIGRNAYTVGVNIGSFSVSNMNISNNQFSANWSIGLNITNSQPQVCQGLVYAVNVSVFYPNSIPDLLLVTDGNHRAVQDTAVNQTSVYLRPVSWLVGLDGSGGDLMNQDASVDGVMEFDIRLSLTFESASATNQSKTYPFEVIFLDCKGIKCMADKQHIDEERISKLPDEILSRILSYLPLKEAGRTSILSKRWKRVWTLAPDLDFNGFTTLCKSLTGEGYNDRMIRERPKFVNFRKDVSRLSCFFSKLKSLSLFLGWRQAREVEGSLPQLPALKELCIELCLAGKESMCRLTTFFRASPNLEKLVIKTLYPRKIVTRRESDNVVNYPLQHLRVIEMSQCRGRSIEFELVKYLLKNAISLEITVDPRHKMASFGNNDWLRDSGILDEQAASRDQIIRLREQQSLGIRPPFGGEDWFCDPETLNQEAQITDEARRCAEQQLLGIMPPHVTLQIL</sequence>
<dbReference type="SMART" id="SM00256">
    <property type="entry name" value="FBOX"/>
    <property type="match status" value="1"/>
</dbReference>
<feature type="domain" description="F-box" evidence="3">
    <location>
        <begin position="264"/>
        <end position="315"/>
    </location>
</feature>
<dbReference type="InterPro" id="IPR036047">
    <property type="entry name" value="F-box-like_dom_sf"/>
</dbReference>
<dbReference type="InterPro" id="IPR006566">
    <property type="entry name" value="FBD"/>
</dbReference>
<keyword evidence="2" id="KW-0812">Transmembrane</keyword>
<dbReference type="Gene3D" id="3.80.10.10">
    <property type="entry name" value="Ribonuclease Inhibitor"/>
    <property type="match status" value="1"/>
</dbReference>
<dbReference type="AlphaFoldDB" id="A0AAV1C112"/>
<feature type="transmembrane region" description="Helical" evidence="2">
    <location>
        <begin position="77"/>
        <end position="98"/>
    </location>
</feature>
<name>A0AAV1C112_OLDCO</name>
<proteinExistence type="predicted"/>
<accession>A0AAV1C112</accession>
<dbReference type="Pfam" id="PF00646">
    <property type="entry name" value="F-box"/>
    <property type="match status" value="1"/>
</dbReference>
<evidence type="ECO:0000256" key="1">
    <source>
        <dbReference type="SAM" id="MobiDB-lite"/>
    </source>
</evidence>
<dbReference type="SUPFAM" id="SSF81383">
    <property type="entry name" value="F-box domain"/>
    <property type="match status" value="1"/>
</dbReference>
<dbReference type="PANTHER" id="PTHR31900:SF30">
    <property type="entry name" value="SUPERFAMILY PROTEIN, PUTATIVE-RELATED"/>
    <property type="match status" value="1"/>
</dbReference>
<evidence type="ECO:0000259" key="3">
    <source>
        <dbReference type="PROSITE" id="PS50181"/>
    </source>
</evidence>
<keyword evidence="2" id="KW-0472">Membrane</keyword>
<dbReference type="InterPro" id="IPR053781">
    <property type="entry name" value="F-box_AtFBL13-like"/>
</dbReference>
<evidence type="ECO:0000313" key="4">
    <source>
        <dbReference type="EMBL" id="CAI9088303.1"/>
    </source>
</evidence>
<keyword evidence="2" id="KW-1133">Transmembrane helix</keyword>
<dbReference type="CDD" id="cd22160">
    <property type="entry name" value="F-box_AtFBL13-like"/>
    <property type="match status" value="1"/>
</dbReference>
<reference evidence="4" key="1">
    <citation type="submission" date="2023-03" db="EMBL/GenBank/DDBJ databases">
        <authorList>
            <person name="Julca I."/>
        </authorList>
    </citation>
    <scope>NUCLEOTIDE SEQUENCE</scope>
</reference>
<evidence type="ECO:0000256" key="2">
    <source>
        <dbReference type="SAM" id="Phobius"/>
    </source>
</evidence>
<protein>
    <submittedName>
        <fullName evidence="4">OLC1v1022603C1</fullName>
    </submittedName>
</protein>
<dbReference type="InterPro" id="IPR001810">
    <property type="entry name" value="F-box_dom"/>
</dbReference>
<dbReference type="PROSITE" id="PS50181">
    <property type="entry name" value="FBOX"/>
    <property type="match status" value="1"/>
</dbReference>
<dbReference type="SUPFAM" id="SSF52047">
    <property type="entry name" value="RNI-like"/>
    <property type="match status" value="1"/>
</dbReference>
<gene>
    <name evidence="4" type="ORF">OLC1_LOCUS906</name>
</gene>
<keyword evidence="5" id="KW-1185">Reference proteome</keyword>
<dbReference type="EMBL" id="OX459118">
    <property type="protein sequence ID" value="CAI9088303.1"/>
    <property type="molecule type" value="Genomic_DNA"/>
</dbReference>
<evidence type="ECO:0000313" key="5">
    <source>
        <dbReference type="Proteomes" id="UP001161247"/>
    </source>
</evidence>
<dbReference type="InterPro" id="IPR032675">
    <property type="entry name" value="LRR_dom_sf"/>
</dbReference>
<dbReference type="Proteomes" id="UP001161247">
    <property type="component" value="Chromosome 1"/>
</dbReference>
<feature type="region of interest" description="Disordered" evidence="1">
    <location>
        <begin position="1"/>
        <end position="24"/>
    </location>
</feature>
<organism evidence="4 5">
    <name type="scientific">Oldenlandia corymbosa var. corymbosa</name>
    <dbReference type="NCBI Taxonomy" id="529605"/>
    <lineage>
        <taxon>Eukaryota</taxon>
        <taxon>Viridiplantae</taxon>
        <taxon>Streptophyta</taxon>
        <taxon>Embryophyta</taxon>
        <taxon>Tracheophyta</taxon>
        <taxon>Spermatophyta</taxon>
        <taxon>Magnoliopsida</taxon>
        <taxon>eudicotyledons</taxon>
        <taxon>Gunneridae</taxon>
        <taxon>Pentapetalae</taxon>
        <taxon>asterids</taxon>
        <taxon>lamiids</taxon>
        <taxon>Gentianales</taxon>
        <taxon>Rubiaceae</taxon>
        <taxon>Rubioideae</taxon>
        <taxon>Spermacoceae</taxon>
        <taxon>Hedyotis-Oldenlandia complex</taxon>
        <taxon>Oldenlandia</taxon>
    </lineage>
</organism>